<reference evidence="1 2" key="1">
    <citation type="journal article" date="2006" name="Proc. Natl. Acad. Sci. U.S.A.">
        <title>Burkholderia xenovorans LB400 harbors a multi-replicon, 9.73-Mbp genome shaped for versatility.</title>
        <authorList>
            <person name="Chain P.S."/>
            <person name="Denef V.J."/>
            <person name="Konstantinidis K.T."/>
            <person name="Vergez L.M."/>
            <person name="Agullo L."/>
            <person name="Reyes V.L."/>
            <person name="Hauser L."/>
            <person name="Cordova M."/>
            <person name="Gomez L."/>
            <person name="Gonzalez M."/>
            <person name="Land M."/>
            <person name="Lao V."/>
            <person name="Larimer F."/>
            <person name="LiPuma J.J."/>
            <person name="Mahenthiralingam E."/>
            <person name="Malfatti S.A."/>
            <person name="Marx C.J."/>
            <person name="Parnell J.J."/>
            <person name="Ramette A."/>
            <person name="Richardson P."/>
            <person name="Seeger M."/>
            <person name="Smith D."/>
            <person name="Spilker T."/>
            <person name="Sul W.J."/>
            <person name="Tsoi T.V."/>
            <person name="Ulrich L.E."/>
            <person name="Zhulin I.B."/>
            <person name="Tiedje J.M."/>
        </authorList>
    </citation>
    <scope>NUCLEOTIDE SEQUENCE [LARGE SCALE GENOMIC DNA]</scope>
    <source>
        <strain evidence="1 2">LB400</strain>
    </source>
</reference>
<protein>
    <recommendedName>
        <fullName evidence="3">ASCH domain-containing protein</fullName>
    </recommendedName>
</protein>
<dbReference type="Proteomes" id="UP000001817">
    <property type="component" value="Chromosome 1"/>
</dbReference>
<dbReference type="CDD" id="cd06554">
    <property type="entry name" value="ASCH_ASC-1_like"/>
    <property type="match status" value="1"/>
</dbReference>
<dbReference type="eggNOG" id="ENOG50331AT">
    <property type="taxonomic scope" value="Bacteria"/>
</dbReference>
<dbReference type="InterPro" id="IPR015947">
    <property type="entry name" value="PUA-like_sf"/>
</dbReference>
<dbReference type="OrthoDB" id="359066at2"/>
<sequence length="157" mass="17232">MKALSVRQPWAWLIVRPDLSGTARLAAIAAGEIKDIENRVWPTRLRGRFLVHASKAMTRAEYDDAQDPLWASGGPTIQLPPFEQLERGGIIGAATIDACIHPADRTSKWHADGQYGFHLVDVKPIPFVPCKGALQFFDVPVDVAAQLQQMHDLGAIA</sequence>
<gene>
    <name evidence="1" type="ORF">Bxe_A3107</name>
</gene>
<dbReference type="Gene3D" id="2.30.130.30">
    <property type="entry name" value="Hypothetical protein"/>
    <property type="match status" value="1"/>
</dbReference>
<dbReference type="RefSeq" id="WP_011487586.1">
    <property type="nucleotide sequence ID" value="NC_007951.1"/>
</dbReference>
<proteinExistence type="predicted"/>
<name>Q141W7_PARXL</name>
<dbReference type="AlphaFoldDB" id="Q141W7"/>
<accession>Q141W7</accession>
<dbReference type="EMBL" id="CP000270">
    <property type="protein sequence ID" value="ABE29872.1"/>
    <property type="molecule type" value="Genomic_DNA"/>
</dbReference>
<keyword evidence="2" id="KW-1185">Reference proteome</keyword>
<dbReference type="SUPFAM" id="SSF88697">
    <property type="entry name" value="PUA domain-like"/>
    <property type="match status" value="1"/>
</dbReference>
<dbReference type="KEGG" id="bxb:DR64_795"/>
<organism evidence="1 2">
    <name type="scientific">Paraburkholderia xenovorans (strain LB400)</name>
    <dbReference type="NCBI Taxonomy" id="266265"/>
    <lineage>
        <taxon>Bacteria</taxon>
        <taxon>Pseudomonadati</taxon>
        <taxon>Pseudomonadota</taxon>
        <taxon>Betaproteobacteria</taxon>
        <taxon>Burkholderiales</taxon>
        <taxon>Burkholderiaceae</taxon>
        <taxon>Paraburkholderia</taxon>
    </lineage>
</organism>
<evidence type="ECO:0008006" key="3">
    <source>
        <dbReference type="Google" id="ProtNLM"/>
    </source>
</evidence>
<dbReference type="KEGG" id="bxe:Bxe_A3107"/>
<dbReference type="PATRIC" id="fig|266265.5.peg.1375"/>
<dbReference type="STRING" id="266265.Bxe_A3107"/>
<evidence type="ECO:0000313" key="1">
    <source>
        <dbReference type="EMBL" id="ABE29872.1"/>
    </source>
</evidence>
<evidence type="ECO:0000313" key="2">
    <source>
        <dbReference type="Proteomes" id="UP000001817"/>
    </source>
</evidence>